<dbReference type="NCBIfam" id="TIGR00596">
    <property type="entry name" value="rad1"/>
    <property type="match status" value="1"/>
</dbReference>
<dbReference type="GO" id="GO:0000014">
    <property type="term" value="F:single-stranded DNA endodeoxyribonuclease activity"/>
    <property type="evidence" value="ECO:0000318"/>
    <property type="project" value="GO_Central"/>
</dbReference>
<feature type="domain" description="ERCC4" evidence="10">
    <location>
        <begin position="731"/>
        <end position="811"/>
    </location>
</feature>
<dbReference type="PANTHER" id="PTHR10150">
    <property type="entry name" value="DNA REPAIR ENDONUCLEASE XPF"/>
    <property type="match status" value="1"/>
</dbReference>
<gene>
    <name evidence="11 12" type="primary">RAD1</name>
    <name evidence="12" type="ordered locus">CAALFM_C210440CA</name>
    <name evidence="11" type="ordered locus">orf19.12778</name>
</gene>
<keyword evidence="6" id="KW-0378">Hydrolase</keyword>
<dbReference type="GO" id="GO:0003684">
    <property type="term" value="F:damaged DNA binding"/>
    <property type="evidence" value="ECO:0000318"/>
    <property type="project" value="GO_Central"/>
</dbReference>
<dbReference type="SMR" id="A0A1D8PIP5"/>
<dbReference type="GO" id="GO:0000712">
    <property type="term" value="P:resolution of meiotic recombination intermediates"/>
    <property type="evidence" value="ECO:0000318"/>
    <property type="project" value="GO_Central"/>
</dbReference>
<dbReference type="InParanoid" id="A0A1D8PIP5"/>
<dbReference type="Gene3D" id="3.40.50.10130">
    <property type="match status" value="1"/>
</dbReference>
<evidence type="ECO:0000313" key="13">
    <source>
        <dbReference type="Proteomes" id="UP000000559"/>
    </source>
</evidence>
<dbReference type="EMBL" id="CP017624">
    <property type="protein sequence ID" value="AOW28016.1"/>
    <property type="molecule type" value="Genomic_DNA"/>
</dbReference>
<comment type="subcellular location">
    <subcellularLocation>
        <location evidence="1">Nucleus</location>
    </subcellularLocation>
</comment>
<evidence type="ECO:0000256" key="2">
    <source>
        <dbReference type="ARBA" id="ARBA00010015"/>
    </source>
</evidence>
<evidence type="ECO:0000256" key="1">
    <source>
        <dbReference type="ARBA" id="ARBA00004123"/>
    </source>
</evidence>
<dbReference type="OMA" id="THILDIM"/>
<dbReference type="Pfam" id="PF02732">
    <property type="entry name" value="ERCC4"/>
    <property type="match status" value="1"/>
</dbReference>
<dbReference type="GO" id="GO:1901255">
    <property type="term" value="P:nucleotide-excision repair involved in interstrand cross-link repair"/>
    <property type="evidence" value="ECO:0000318"/>
    <property type="project" value="GO_Central"/>
</dbReference>
<keyword evidence="5" id="KW-0227">DNA damage</keyword>
<evidence type="ECO:0000313" key="11">
    <source>
        <dbReference type="CGD" id="CAL0000176746"/>
    </source>
</evidence>
<evidence type="ECO:0000256" key="4">
    <source>
        <dbReference type="ARBA" id="ARBA00022759"/>
    </source>
</evidence>
<evidence type="ECO:0000256" key="5">
    <source>
        <dbReference type="ARBA" id="ARBA00022763"/>
    </source>
</evidence>
<dbReference type="GO" id="GO:0006277">
    <property type="term" value="P:DNA amplification"/>
    <property type="evidence" value="ECO:0007669"/>
    <property type="project" value="EnsemblFungi"/>
</dbReference>
<evidence type="ECO:0000256" key="7">
    <source>
        <dbReference type="ARBA" id="ARBA00023125"/>
    </source>
</evidence>
<reference evidence="12 13" key="1">
    <citation type="journal article" date="2004" name="Proc. Natl. Acad. Sci. U.S.A.">
        <title>The diploid genome sequence of Candida albicans.</title>
        <authorList>
            <person name="Jones T."/>
            <person name="Federspiel N.A."/>
            <person name="Chibana H."/>
            <person name="Dungan J."/>
            <person name="Kalman S."/>
            <person name="Magee B.B."/>
            <person name="Newport G."/>
            <person name="Thorstenson Y.R."/>
            <person name="Agabian N."/>
            <person name="Magee P.T."/>
            <person name="Davis R.W."/>
            <person name="Scherer S."/>
        </authorList>
    </citation>
    <scope>NUCLEOTIDE SEQUENCE [LARGE SCALE GENOMIC DNA]</scope>
    <source>
        <strain evidence="13">SC5314 / ATCC MYA-2876</strain>
    </source>
</reference>
<dbReference type="SMART" id="SM00891">
    <property type="entry name" value="ERCC4"/>
    <property type="match status" value="1"/>
</dbReference>
<dbReference type="GO" id="GO:0000715">
    <property type="term" value="P:nucleotide-excision repair, DNA damage recognition"/>
    <property type="evidence" value="ECO:0007669"/>
    <property type="project" value="EnsemblFungi"/>
</dbReference>
<dbReference type="InterPro" id="IPR047520">
    <property type="entry name" value="XPF_nuclease"/>
</dbReference>
<dbReference type="InterPro" id="IPR011335">
    <property type="entry name" value="Restrct_endonuc-II-like"/>
</dbReference>
<dbReference type="RefSeq" id="XP_717121.2">
    <property type="nucleotide sequence ID" value="XM_712028.2"/>
</dbReference>
<dbReference type="KEGG" id="cal:CAALFM_C210440CA"/>
<keyword evidence="8" id="KW-0234">DNA repair</keyword>
<evidence type="ECO:0000256" key="3">
    <source>
        <dbReference type="ARBA" id="ARBA00022722"/>
    </source>
</evidence>
<reference evidence="12 13" key="3">
    <citation type="journal article" date="2013" name="Genome Biol.">
        <title>Assembly of a phased diploid Candida albicans genome facilitates allele-specific measurements and provides a simple model for repeat and indel structure.</title>
        <authorList>
            <person name="Muzzey D."/>
            <person name="Schwartz K."/>
            <person name="Weissman J.S."/>
            <person name="Sherlock G."/>
        </authorList>
    </citation>
    <scope>NUCLEOTIDE SEQUENCE [LARGE SCALE GENOMIC DNA]</scope>
    <source>
        <strain evidence="13">SC5314 / ATCC MYA-2876</strain>
    </source>
</reference>
<comment type="similarity">
    <text evidence="2">Belongs to the XPF family.</text>
</comment>
<dbReference type="GO" id="GO:0000110">
    <property type="term" value="C:nucleotide-excision repair factor 1 complex"/>
    <property type="evidence" value="ECO:0000318"/>
    <property type="project" value="GO_Central"/>
</dbReference>
<dbReference type="eggNOG" id="KOG0442">
    <property type="taxonomic scope" value="Eukaryota"/>
</dbReference>
<dbReference type="GO" id="GO:0006312">
    <property type="term" value="P:mitotic recombination"/>
    <property type="evidence" value="ECO:0007669"/>
    <property type="project" value="EnsemblFungi"/>
</dbReference>
<dbReference type="Proteomes" id="UP000000559">
    <property type="component" value="Chromosome 2"/>
</dbReference>
<evidence type="ECO:0000256" key="6">
    <source>
        <dbReference type="ARBA" id="ARBA00022801"/>
    </source>
</evidence>
<dbReference type="SUPFAM" id="SSF52980">
    <property type="entry name" value="Restriction endonuclease-like"/>
    <property type="match status" value="1"/>
</dbReference>
<dbReference type="PANTHER" id="PTHR10150:SF0">
    <property type="entry name" value="DNA REPAIR ENDONUCLEASE XPF"/>
    <property type="match status" value="1"/>
</dbReference>
<reference evidence="12 13" key="2">
    <citation type="journal article" date="2007" name="Genome Biol.">
        <title>Assembly of the Candida albicans genome into sixteen supercontigs aligned on the eight chromosomes.</title>
        <authorList>
            <person name="van het Hoog M."/>
            <person name="Rast T.J."/>
            <person name="Martchenko M."/>
            <person name="Grindle S."/>
            <person name="Dignard D."/>
            <person name="Hogues H."/>
            <person name="Cuomo C."/>
            <person name="Berriman M."/>
            <person name="Scherer S."/>
            <person name="Magee B.B."/>
            <person name="Whiteway M."/>
            <person name="Chibana H."/>
            <person name="Nantel A."/>
            <person name="Magee P.T."/>
        </authorList>
    </citation>
    <scope>GENOME REANNOTATION</scope>
    <source>
        <strain evidence="13">SC5314 / ATCC MYA-2876</strain>
    </source>
</reference>
<dbReference type="GO" id="GO:0006289">
    <property type="term" value="P:nucleotide-excision repair"/>
    <property type="evidence" value="ECO:0000315"/>
    <property type="project" value="CGD"/>
</dbReference>
<keyword evidence="3" id="KW-0540">Nuclease</keyword>
<sequence>MSLFVHDDEENDKSTIPLNFSEPDIVPVYPEKAINCILPLKYQQEIVEDTLTKDGLLIMGCGLGWDIITANLLYALSTPFVDSRTKKKKRGLIFVLNAQDDELIRLQEEMNDLNWEDESQHERLVIINGDSQPLRRKKLYAEGGVIAISSRVLVVDLLSLIVSANDITGLFVFHAERIKETSNDAFIINLYRDNNNWGFIKAFSDDPESFSGFTPLATKLKLLRLSNVFLWPRFHVTISQSFNIKNKKDISRKSVTEISVKLTHNMNKIQSAILTCIQSCLGELKRHNPTLATEYWDIENVHDRDFVGRIRGSMNSSWHRVSVTSKNIVSDLSTLTNMLVGLINLDCIGFYQNVQRIVSESQKVQAGSKYRSQSPWLNLDEAVTVISCAKERAFGKRDGNYMFEELPKWNELGKLVHNILQEKRTSNLKNQGPILVVCSSKWVARDLTRLLETMQEEKIGDKRVFSCRRFMKDQLREYAHWRKEINPVVRRIWEEMEAEEQKEDESDIVITKTFTRNGQPVSKRRRTRGGSVAARVNQLRAPENFEAVDIDQEMLLELNEDEPIDQESDSLEFEKTQEENQEVLDLINETEQFQHDFDFVHIDKEEQIIVQAYNDKFNASILQELHPSHIIMYEQNLPFIRRVEVYQAINYENPAHAYFMYYGDSVEEQKYLLRVKREKEAFTKLIKEKATLGKHFETKDDNAKFQINRNNIVNTRIAGGSKFKTETDESNVIVDAREFGSSTPNLLYRIGINVIPCMLTIGDYILSPKMCVERKSISDLVQSFSSGRLFQQCKQMFRHYELPVLLIEFDGTQSFSLQPFSAVKYVRSTRDEPVESEIELNEQSNIQSKILSLLYAFPKLKIIWSSSPYETAQIFLELKANQEEPDVGTALDKGANRTIETGDGNPPMYNDDAIDFIQNIPGINAVNYHILIQQVKNIEELVSLSKDKFISILGDENGKKAYNFLNRKIK</sequence>
<dbReference type="GO" id="GO:1905348">
    <property type="term" value="C:endonuclease complex"/>
    <property type="evidence" value="ECO:0007669"/>
    <property type="project" value="EnsemblFungi"/>
</dbReference>
<dbReference type="InterPro" id="IPR010994">
    <property type="entry name" value="RuvA_2-like"/>
</dbReference>
<dbReference type="GO" id="GO:0000710">
    <property type="term" value="P:meiotic mismatch repair"/>
    <property type="evidence" value="ECO:0007669"/>
    <property type="project" value="EnsemblFungi"/>
</dbReference>
<name>A0A1D8PIP5_CANAL</name>
<evidence type="ECO:0000313" key="12">
    <source>
        <dbReference type="EMBL" id="AOW28016.1"/>
    </source>
</evidence>
<dbReference type="VEuPathDB" id="FungiDB:C2_10440C_A"/>
<dbReference type="InterPro" id="IPR006166">
    <property type="entry name" value="ERCC4_domain"/>
</dbReference>
<dbReference type="FunFam" id="3.40.50.10130:FF:000002">
    <property type="entry name" value="DNA repair endonuclease XPF"/>
    <property type="match status" value="1"/>
</dbReference>
<organism evidence="12 13">
    <name type="scientific">Candida albicans (strain SC5314 / ATCC MYA-2876)</name>
    <name type="common">Yeast</name>
    <dbReference type="NCBI Taxonomy" id="237561"/>
    <lineage>
        <taxon>Eukaryota</taxon>
        <taxon>Fungi</taxon>
        <taxon>Dikarya</taxon>
        <taxon>Ascomycota</taxon>
        <taxon>Saccharomycotina</taxon>
        <taxon>Pichiomycetes</taxon>
        <taxon>Debaryomycetaceae</taxon>
        <taxon>Candida/Lodderomyces clade</taxon>
        <taxon>Candida</taxon>
    </lineage>
</organism>
<keyword evidence="4" id="KW-0255">Endonuclease</keyword>
<keyword evidence="13" id="KW-1185">Reference proteome</keyword>
<dbReference type="GeneID" id="3641192"/>
<evidence type="ECO:0000256" key="9">
    <source>
        <dbReference type="ARBA" id="ARBA00023242"/>
    </source>
</evidence>
<evidence type="ECO:0000259" key="10">
    <source>
        <dbReference type="SMART" id="SM00891"/>
    </source>
</evidence>
<dbReference type="Gene3D" id="1.10.150.20">
    <property type="entry name" value="5' to 3' exonuclease, C-terminal subdomain"/>
    <property type="match status" value="1"/>
</dbReference>
<dbReference type="GO" id="GO:0000724">
    <property type="term" value="P:double-strand break repair via homologous recombination"/>
    <property type="evidence" value="ECO:0000318"/>
    <property type="project" value="GO_Central"/>
</dbReference>
<proteinExistence type="inferred from homology"/>
<dbReference type="CGD" id="CAL0000176746">
    <property type="gene designation" value="RAD1"/>
</dbReference>
<dbReference type="FunCoup" id="A0A1D8PIP5">
    <property type="interactions" value="959"/>
</dbReference>
<keyword evidence="9" id="KW-0539">Nucleus</keyword>
<dbReference type="STRING" id="237561.A0A1D8PIP5"/>
<dbReference type="SUPFAM" id="SSF47781">
    <property type="entry name" value="RuvA domain 2-like"/>
    <property type="match status" value="1"/>
</dbReference>
<dbReference type="GO" id="GO:0003697">
    <property type="term" value="F:single-stranded DNA binding"/>
    <property type="evidence" value="ECO:0000318"/>
    <property type="project" value="GO_Central"/>
</dbReference>
<protein>
    <submittedName>
        <fullName evidence="12">SsDNA endodeoxyribonuclease</fullName>
    </submittedName>
</protein>
<dbReference type="GO" id="GO:0000736">
    <property type="term" value="P:double-strand break repair via single-strand annealing, removal of nonhomologous ends"/>
    <property type="evidence" value="ECO:0000318"/>
    <property type="project" value="GO_Central"/>
</dbReference>
<dbReference type="OrthoDB" id="361020at2759"/>
<dbReference type="AlphaFoldDB" id="A0A1D8PIP5"/>
<dbReference type="InterPro" id="IPR006167">
    <property type="entry name" value="XPF"/>
</dbReference>
<keyword evidence="7" id="KW-0238">DNA-binding</keyword>
<evidence type="ECO:0000256" key="8">
    <source>
        <dbReference type="ARBA" id="ARBA00023204"/>
    </source>
</evidence>
<dbReference type="GO" id="GO:0034644">
    <property type="term" value="P:cellular response to UV"/>
    <property type="evidence" value="ECO:0000315"/>
    <property type="project" value="CGD"/>
</dbReference>
<accession>A0A1D8PIP5</accession>
<dbReference type="CDD" id="cd20078">
    <property type="entry name" value="XPF_nuclease_XPF_euk"/>
    <property type="match status" value="1"/>
</dbReference>